<evidence type="ECO:0000256" key="7">
    <source>
        <dbReference type="ARBA" id="ARBA00023136"/>
    </source>
</evidence>
<dbReference type="SUPFAM" id="SSF53822">
    <property type="entry name" value="Periplasmic binding protein-like I"/>
    <property type="match status" value="1"/>
</dbReference>
<dbReference type="Gene3D" id="3.40.50.2300">
    <property type="match status" value="2"/>
</dbReference>
<evidence type="ECO:0000256" key="3">
    <source>
        <dbReference type="ARBA" id="ARBA00022692"/>
    </source>
</evidence>
<keyword evidence="7" id="KW-0472">Membrane</keyword>
<evidence type="ECO:0000259" key="12">
    <source>
        <dbReference type="Pfam" id="PF01094"/>
    </source>
</evidence>
<keyword evidence="5" id="KW-1133">Transmembrane helix</keyword>
<keyword evidence="10" id="KW-0807">Transducer</keyword>
<evidence type="ECO:0000256" key="11">
    <source>
        <dbReference type="SAM" id="SignalP"/>
    </source>
</evidence>
<dbReference type="PANTHER" id="PTHR24061">
    <property type="entry name" value="CALCIUM-SENSING RECEPTOR-RELATED"/>
    <property type="match status" value="1"/>
</dbReference>
<keyword evidence="8" id="KW-0675">Receptor</keyword>
<dbReference type="FunFam" id="3.40.50.2300:FF:000016">
    <property type="entry name" value="Taste 1 receptor member 2"/>
    <property type="match status" value="1"/>
</dbReference>
<reference evidence="14" key="3">
    <citation type="journal article" date="2014" name="Nature">
        <title>Elephant shark genome provides unique insights into gnathostome evolution.</title>
        <authorList>
            <consortium name="International Elephant Shark Genome Sequencing Consortium"/>
            <person name="Venkatesh B."/>
            <person name="Lee A.P."/>
            <person name="Ravi V."/>
            <person name="Maurya A.K."/>
            <person name="Lian M.M."/>
            <person name="Swann J.B."/>
            <person name="Ohta Y."/>
            <person name="Flajnik M.F."/>
            <person name="Sutoh Y."/>
            <person name="Kasahara M."/>
            <person name="Hoon S."/>
            <person name="Gangu V."/>
            <person name="Roy S.W."/>
            <person name="Irimia M."/>
            <person name="Korzh V."/>
            <person name="Kondrychyn I."/>
            <person name="Lim Z.W."/>
            <person name="Tay B.H."/>
            <person name="Tohari S."/>
            <person name="Kong K.W."/>
            <person name="Ho S."/>
            <person name="Lorente-Galdos B."/>
            <person name="Quilez J."/>
            <person name="Marques-Bonet T."/>
            <person name="Raney B.J."/>
            <person name="Ingham P.W."/>
            <person name="Tay A."/>
            <person name="Hillier L.W."/>
            <person name="Minx P."/>
            <person name="Boehm T."/>
            <person name="Wilson R.K."/>
            <person name="Brenner S."/>
            <person name="Warren W.C."/>
        </authorList>
    </citation>
    <scope>NUCLEOTIDE SEQUENCE [LARGE SCALE GENOMIC DNA]</scope>
</reference>
<name>A0A4W3HZI7_CALMI</name>
<dbReference type="GO" id="GO:0005886">
    <property type="term" value="C:plasma membrane"/>
    <property type="evidence" value="ECO:0007669"/>
    <property type="project" value="UniProtKB-SubCell"/>
</dbReference>
<dbReference type="PANTHER" id="PTHR24061:SF528">
    <property type="entry name" value="C-FAMILY ODORANT RECEPTOR OLFCD2-RELATED"/>
    <property type="match status" value="1"/>
</dbReference>
<dbReference type="GeneTree" id="ENSGT01050000244874"/>
<dbReference type="InterPro" id="IPR000337">
    <property type="entry name" value="GPCR_3"/>
</dbReference>
<evidence type="ECO:0000256" key="4">
    <source>
        <dbReference type="ARBA" id="ARBA00022729"/>
    </source>
</evidence>
<feature type="chain" id="PRO_5021218479" description="Receptor ligand binding region domain-containing protein" evidence="11">
    <location>
        <begin position="21"/>
        <end position="435"/>
    </location>
</feature>
<evidence type="ECO:0000256" key="8">
    <source>
        <dbReference type="ARBA" id="ARBA00023170"/>
    </source>
</evidence>
<dbReference type="Ensembl" id="ENSCMIT00000022207.1">
    <property type="protein sequence ID" value="ENSCMIP00000021821.1"/>
    <property type="gene ID" value="ENSCMIG00000009903.1"/>
</dbReference>
<dbReference type="AlphaFoldDB" id="A0A4W3HZI7"/>
<dbReference type="PRINTS" id="PR00592">
    <property type="entry name" value="CASENSINGR"/>
</dbReference>
<dbReference type="InterPro" id="IPR000068">
    <property type="entry name" value="GPCR_3_Ca_sens_rcpt-rel"/>
</dbReference>
<keyword evidence="4 11" id="KW-0732">Signal</keyword>
<keyword evidence="14" id="KW-1185">Reference proteome</keyword>
<reference evidence="14" key="2">
    <citation type="journal article" date="2007" name="PLoS Biol.">
        <title>Survey sequencing and comparative analysis of the elephant shark (Callorhinchus milii) genome.</title>
        <authorList>
            <person name="Venkatesh B."/>
            <person name="Kirkness E.F."/>
            <person name="Loh Y.H."/>
            <person name="Halpern A.L."/>
            <person name="Lee A.P."/>
            <person name="Johnson J."/>
            <person name="Dandona N."/>
            <person name="Viswanathan L.D."/>
            <person name="Tay A."/>
            <person name="Venter J.C."/>
            <person name="Strausberg R.L."/>
            <person name="Brenner S."/>
        </authorList>
    </citation>
    <scope>NUCLEOTIDE SEQUENCE [LARGE SCALE GENOMIC DNA]</scope>
</reference>
<keyword evidence="6" id="KW-0297">G-protein coupled receptor</keyword>
<comment type="subcellular location">
    <subcellularLocation>
        <location evidence="1">Cell membrane</location>
        <topology evidence="1">Multi-pass membrane protein</topology>
    </subcellularLocation>
</comment>
<dbReference type="InterPro" id="IPR028082">
    <property type="entry name" value="Peripla_BP_I"/>
</dbReference>
<dbReference type="Proteomes" id="UP000314986">
    <property type="component" value="Unassembled WGS sequence"/>
</dbReference>
<dbReference type="GO" id="GO:0004930">
    <property type="term" value="F:G protein-coupled receptor activity"/>
    <property type="evidence" value="ECO:0007669"/>
    <property type="project" value="UniProtKB-KW"/>
</dbReference>
<reference evidence="13" key="4">
    <citation type="submission" date="2025-08" db="UniProtKB">
        <authorList>
            <consortium name="Ensembl"/>
        </authorList>
    </citation>
    <scope>IDENTIFICATION</scope>
</reference>
<dbReference type="InParanoid" id="A0A4W3HZI7"/>
<evidence type="ECO:0000313" key="14">
    <source>
        <dbReference type="Proteomes" id="UP000314986"/>
    </source>
</evidence>
<dbReference type="PRINTS" id="PR00248">
    <property type="entry name" value="GPCRMGR"/>
</dbReference>
<reference evidence="13" key="5">
    <citation type="submission" date="2025-09" db="UniProtKB">
        <authorList>
            <consortium name="Ensembl"/>
        </authorList>
    </citation>
    <scope>IDENTIFICATION</scope>
</reference>
<keyword evidence="9" id="KW-0325">Glycoprotein</keyword>
<evidence type="ECO:0000256" key="5">
    <source>
        <dbReference type="ARBA" id="ARBA00022989"/>
    </source>
</evidence>
<dbReference type="Pfam" id="PF01094">
    <property type="entry name" value="ANF_receptor"/>
    <property type="match status" value="1"/>
</dbReference>
<accession>A0A4W3HZI7</accession>
<evidence type="ECO:0000256" key="10">
    <source>
        <dbReference type="ARBA" id="ARBA00023224"/>
    </source>
</evidence>
<dbReference type="OMA" id="QLEICIA"/>
<evidence type="ECO:0000256" key="2">
    <source>
        <dbReference type="ARBA" id="ARBA00022475"/>
    </source>
</evidence>
<feature type="signal peptide" evidence="11">
    <location>
        <begin position="1"/>
        <end position="20"/>
    </location>
</feature>
<organism evidence="13 14">
    <name type="scientific">Callorhinchus milii</name>
    <name type="common">Ghost shark</name>
    <dbReference type="NCBI Taxonomy" id="7868"/>
    <lineage>
        <taxon>Eukaryota</taxon>
        <taxon>Metazoa</taxon>
        <taxon>Chordata</taxon>
        <taxon>Craniata</taxon>
        <taxon>Vertebrata</taxon>
        <taxon>Chondrichthyes</taxon>
        <taxon>Holocephali</taxon>
        <taxon>Chimaeriformes</taxon>
        <taxon>Callorhinchidae</taxon>
        <taxon>Callorhinchus</taxon>
    </lineage>
</organism>
<keyword evidence="3" id="KW-0812">Transmembrane</keyword>
<evidence type="ECO:0000313" key="13">
    <source>
        <dbReference type="Ensembl" id="ENSCMIP00000021821.1"/>
    </source>
</evidence>
<dbReference type="InterPro" id="IPR001828">
    <property type="entry name" value="ANF_lig-bd_rcpt"/>
</dbReference>
<evidence type="ECO:0000256" key="1">
    <source>
        <dbReference type="ARBA" id="ARBA00004651"/>
    </source>
</evidence>
<evidence type="ECO:0000256" key="9">
    <source>
        <dbReference type="ARBA" id="ARBA00023180"/>
    </source>
</evidence>
<sequence length="435" mass="49340">MCFPMLCVLLISVLVPVWLTEETTCKRWGMFDPLSLTKDGDIVLGGVFSIHVDVEDQDMNFKTEPKAVTCTKFLFRMFRLAMAMIFAIEEINKDLSLLPNITLGYWISDSCGTPAVSIKRTFDFLNRLEQTSSDFICKRAPVVSAIVGDSSSSLSAAIATLISPFGIPLVSSFMEKHINFNRKEYPSFFRTIPSDYFQVRALAQLVKHFGWTWIGTIRSDTDYGNLGMQAFTEAVEQLEICIAFSESFATTYSKEELLKTVDIIKKSTTKVVVAFLAHPHMSTLLKEIVRQNVTGIQWIGSEGWVTTTHLSPEESRRFLSGTIGIAIRKVQVPGLREFLLQVHPSAYPGNRLMKEFWERTFNCTLGNEEHKEDLITECSGRENLQNVHNTYTDVSQYRITYKVYTATYAIAHNEIGTYNLCALHHCFLFSCYFAI</sequence>
<proteinExistence type="predicted"/>
<reference evidence="14" key="1">
    <citation type="journal article" date="2006" name="Science">
        <title>Ancient noncoding elements conserved in the human genome.</title>
        <authorList>
            <person name="Venkatesh B."/>
            <person name="Kirkness E.F."/>
            <person name="Loh Y.H."/>
            <person name="Halpern A.L."/>
            <person name="Lee A.P."/>
            <person name="Johnson J."/>
            <person name="Dandona N."/>
            <person name="Viswanathan L.D."/>
            <person name="Tay A."/>
            <person name="Venter J.C."/>
            <person name="Strausberg R.L."/>
            <person name="Brenner S."/>
        </authorList>
    </citation>
    <scope>NUCLEOTIDE SEQUENCE [LARGE SCALE GENOMIC DNA]</scope>
</reference>
<protein>
    <recommendedName>
        <fullName evidence="12">Receptor ligand binding region domain-containing protein</fullName>
    </recommendedName>
</protein>
<evidence type="ECO:0000256" key="6">
    <source>
        <dbReference type="ARBA" id="ARBA00023040"/>
    </source>
</evidence>
<keyword evidence="2" id="KW-1003">Cell membrane</keyword>
<feature type="domain" description="Receptor ligand binding region" evidence="12">
    <location>
        <begin position="81"/>
        <end position="412"/>
    </location>
</feature>